<dbReference type="GO" id="GO:0000785">
    <property type="term" value="C:chromatin"/>
    <property type="evidence" value="ECO:0007669"/>
    <property type="project" value="TreeGrafter"/>
</dbReference>
<dbReference type="GO" id="GO:0006357">
    <property type="term" value="P:regulation of transcription by RNA polymerase II"/>
    <property type="evidence" value="ECO:0007669"/>
    <property type="project" value="InterPro"/>
</dbReference>
<organism evidence="3 4">
    <name type="scientific">Leptidea sinapis</name>
    <dbReference type="NCBI Taxonomy" id="189913"/>
    <lineage>
        <taxon>Eukaryota</taxon>
        <taxon>Metazoa</taxon>
        <taxon>Ecdysozoa</taxon>
        <taxon>Arthropoda</taxon>
        <taxon>Hexapoda</taxon>
        <taxon>Insecta</taxon>
        <taxon>Pterygota</taxon>
        <taxon>Neoptera</taxon>
        <taxon>Endopterygota</taxon>
        <taxon>Lepidoptera</taxon>
        <taxon>Glossata</taxon>
        <taxon>Ditrysia</taxon>
        <taxon>Papilionoidea</taxon>
        <taxon>Pieridae</taxon>
        <taxon>Dismorphiinae</taxon>
        <taxon>Leptidea</taxon>
    </lineage>
</organism>
<dbReference type="Pfam" id="PF01858">
    <property type="entry name" value="RB_A"/>
    <property type="match status" value="1"/>
</dbReference>
<dbReference type="InterPro" id="IPR024599">
    <property type="entry name" value="RB_N"/>
</dbReference>
<dbReference type="AlphaFoldDB" id="A0A5E4Q4W1"/>
<sequence>MSKPEDNDENWIAALDNLCSQLNVDPVAAKKSKQSFAEIRRNFTLDGDVLHWMACALYVACRTAITPTVETGKAVAGNCVSLTRLLRLCNISLIQFFNKIKNWMDMTLMPADFKDRIGRLEHKFAVSTVLFRKFQPLFQEIFSGLTTEPVKSNSKSKKQKLQPCTTNAVFEFTWCLYVSVKGEFHNSADDLVDMYHLLLSCLDFMFANAFMSRRIDLLNPSFKGLPSKWLNDDFELPENPPCIVSVLCEIKDGLAVEANTMKEYSWKRVMKSFFDKKLLKGNSETQLGILDIGNFDLNQKSLNNLYETYVLSVGEFDERIFLGEHAQEQIGTKKVSGDEISQVIANFGPLTPVSEATNSLGRLAKFLHQCRPQPSSALLRLFSEYGVSEETITKKVIEPCNMWSEQFGNSLKECDCSAETIRFRCNMVTCLYYKVFEHIIREEHRKKPQVSLQILLSQETYQLTVFACCTEVVLHSYGVHSLRFPRVLQIFGLSAFHFYKIIELVVKAIVDKLSRDVIKHLNAVEEQVLESLVWKSDSPLWDQLSRSPVPPSSKVYVHDSPNAKNTIDRYITPMADQAKKQLFKDNLIQSQSMMQLNQ</sequence>
<protein>
    <recommendedName>
        <fullName evidence="5">Retinoblastoma-associated protein A-box domain-containing protein</fullName>
    </recommendedName>
</protein>
<dbReference type="PANTHER" id="PTHR13742:SF17">
    <property type="entry name" value="RE32990P-RELATED"/>
    <property type="match status" value="1"/>
</dbReference>
<dbReference type="Pfam" id="PF11934">
    <property type="entry name" value="DUF3452"/>
    <property type="match status" value="1"/>
</dbReference>
<feature type="domain" description="Retinoblastoma-associated protein A-box" evidence="2">
    <location>
        <begin position="351"/>
        <end position="544"/>
    </location>
</feature>
<dbReference type="EMBL" id="FZQP02001582">
    <property type="protein sequence ID" value="VVC93309.1"/>
    <property type="molecule type" value="Genomic_DNA"/>
</dbReference>
<evidence type="ECO:0000313" key="3">
    <source>
        <dbReference type="EMBL" id="VVC93309.1"/>
    </source>
</evidence>
<feature type="domain" description="Retinoblastoma-associated protein N-terminal" evidence="1">
    <location>
        <begin position="64"/>
        <end position="208"/>
    </location>
</feature>
<dbReference type="GO" id="GO:2000134">
    <property type="term" value="P:negative regulation of G1/S transition of mitotic cell cycle"/>
    <property type="evidence" value="ECO:0007669"/>
    <property type="project" value="TreeGrafter"/>
</dbReference>
<accession>A0A5E4Q4W1</accession>
<evidence type="ECO:0008006" key="5">
    <source>
        <dbReference type="Google" id="ProtNLM"/>
    </source>
</evidence>
<dbReference type="Gene3D" id="1.10.472.140">
    <property type="match status" value="1"/>
</dbReference>
<dbReference type="GO" id="GO:0005667">
    <property type="term" value="C:transcription regulator complex"/>
    <property type="evidence" value="ECO:0007669"/>
    <property type="project" value="TreeGrafter"/>
</dbReference>
<evidence type="ECO:0000259" key="2">
    <source>
        <dbReference type="SMART" id="SM01368"/>
    </source>
</evidence>
<proteinExistence type="predicted"/>
<evidence type="ECO:0000313" key="4">
    <source>
        <dbReference type="Proteomes" id="UP000324832"/>
    </source>
</evidence>
<dbReference type="Gene3D" id="1.10.472.10">
    <property type="entry name" value="Cyclin-like"/>
    <property type="match status" value="2"/>
</dbReference>
<dbReference type="GO" id="GO:0000977">
    <property type="term" value="F:RNA polymerase II transcription regulatory region sequence-specific DNA binding"/>
    <property type="evidence" value="ECO:0007669"/>
    <property type="project" value="TreeGrafter"/>
</dbReference>
<dbReference type="InterPro" id="IPR036915">
    <property type="entry name" value="Cyclin-like_sf"/>
</dbReference>
<dbReference type="InterPro" id="IPR028309">
    <property type="entry name" value="RB_fam"/>
</dbReference>
<dbReference type="InterPro" id="IPR002720">
    <property type="entry name" value="RB_A"/>
</dbReference>
<keyword evidence="4" id="KW-1185">Reference proteome</keyword>
<dbReference type="Proteomes" id="UP000324832">
    <property type="component" value="Unassembled WGS sequence"/>
</dbReference>
<gene>
    <name evidence="3" type="ORF">LSINAPIS_LOCUS5528</name>
</gene>
<dbReference type="SUPFAM" id="SSF47954">
    <property type="entry name" value="Cyclin-like"/>
    <property type="match status" value="1"/>
</dbReference>
<dbReference type="PANTHER" id="PTHR13742">
    <property type="entry name" value="RETINOBLASTOMA-ASSOCIATED PROTEIN RB -RELATED"/>
    <property type="match status" value="1"/>
</dbReference>
<dbReference type="SMART" id="SM01367">
    <property type="entry name" value="DUF3452"/>
    <property type="match status" value="1"/>
</dbReference>
<evidence type="ECO:0000259" key="1">
    <source>
        <dbReference type="SMART" id="SM01367"/>
    </source>
</evidence>
<dbReference type="SMART" id="SM01368">
    <property type="entry name" value="RB_A"/>
    <property type="match status" value="1"/>
</dbReference>
<dbReference type="GO" id="GO:0005634">
    <property type="term" value="C:nucleus"/>
    <property type="evidence" value="ECO:0007669"/>
    <property type="project" value="InterPro"/>
</dbReference>
<dbReference type="GO" id="GO:0030154">
    <property type="term" value="P:cell differentiation"/>
    <property type="evidence" value="ECO:0007669"/>
    <property type="project" value="TreeGrafter"/>
</dbReference>
<name>A0A5E4Q4W1_9NEOP</name>
<reference evidence="3 4" key="1">
    <citation type="submission" date="2017-07" db="EMBL/GenBank/DDBJ databases">
        <authorList>
            <person name="Talla V."/>
            <person name="Backstrom N."/>
        </authorList>
    </citation>
    <scope>NUCLEOTIDE SEQUENCE [LARGE SCALE GENOMIC DNA]</scope>
</reference>